<keyword evidence="2" id="KW-0472">Membrane</keyword>
<proteinExistence type="predicted"/>
<evidence type="ECO:0000256" key="1">
    <source>
        <dbReference type="SAM" id="MobiDB-lite"/>
    </source>
</evidence>
<keyword evidence="4" id="KW-1185">Reference proteome</keyword>
<name>A0A067SFB5_GALM3</name>
<evidence type="ECO:0000313" key="4">
    <source>
        <dbReference type="Proteomes" id="UP000027222"/>
    </source>
</evidence>
<feature type="region of interest" description="Disordered" evidence="1">
    <location>
        <begin position="78"/>
        <end position="105"/>
    </location>
</feature>
<organism evidence="3 4">
    <name type="scientific">Galerina marginata (strain CBS 339.88)</name>
    <dbReference type="NCBI Taxonomy" id="685588"/>
    <lineage>
        <taxon>Eukaryota</taxon>
        <taxon>Fungi</taxon>
        <taxon>Dikarya</taxon>
        <taxon>Basidiomycota</taxon>
        <taxon>Agaricomycotina</taxon>
        <taxon>Agaricomycetes</taxon>
        <taxon>Agaricomycetidae</taxon>
        <taxon>Agaricales</taxon>
        <taxon>Agaricineae</taxon>
        <taxon>Strophariaceae</taxon>
        <taxon>Galerina</taxon>
    </lineage>
</organism>
<keyword evidence="2" id="KW-0812">Transmembrane</keyword>
<sequence length="105" mass="11619">MSQQQELPYSYPPRPEGLDVYKYANNQWTGVGAATWVKVGIWCVASIGSAAILVFVVSGAYNWWKVQDQNGQEYDVEEKNLKPAATQSAPAPGPANPKHPSRTRR</sequence>
<protein>
    <submittedName>
        <fullName evidence="3">Uncharacterized protein</fullName>
    </submittedName>
</protein>
<dbReference type="Proteomes" id="UP000027222">
    <property type="component" value="Unassembled WGS sequence"/>
</dbReference>
<reference evidence="4" key="1">
    <citation type="journal article" date="2014" name="Proc. Natl. Acad. Sci. U.S.A.">
        <title>Extensive sampling of basidiomycete genomes demonstrates inadequacy of the white-rot/brown-rot paradigm for wood decay fungi.</title>
        <authorList>
            <person name="Riley R."/>
            <person name="Salamov A.A."/>
            <person name="Brown D.W."/>
            <person name="Nagy L.G."/>
            <person name="Floudas D."/>
            <person name="Held B.W."/>
            <person name="Levasseur A."/>
            <person name="Lombard V."/>
            <person name="Morin E."/>
            <person name="Otillar R."/>
            <person name="Lindquist E.A."/>
            <person name="Sun H."/>
            <person name="LaButti K.M."/>
            <person name="Schmutz J."/>
            <person name="Jabbour D."/>
            <person name="Luo H."/>
            <person name="Baker S.E."/>
            <person name="Pisabarro A.G."/>
            <person name="Walton J.D."/>
            <person name="Blanchette R.A."/>
            <person name="Henrissat B."/>
            <person name="Martin F."/>
            <person name="Cullen D."/>
            <person name="Hibbett D.S."/>
            <person name="Grigoriev I.V."/>
        </authorList>
    </citation>
    <scope>NUCLEOTIDE SEQUENCE [LARGE SCALE GENOMIC DNA]</scope>
    <source>
        <strain evidence="4">CBS 339.88</strain>
    </source>
</reference>
<gene>
    <name evidence="3" type="ORF">GALMADRAFT_145364</name>
</gene>
<dbReference type="HOGENOM" id="CLU_2236785_0_0_1"/>
<dbReference type="EMBL" id="KL142401">
    <property type="protein sequence ID" value="KDR69635.1"/>
    <property type="molecule type" value="Genomic_DNA"/>
</dbReference>
<dbReference type="AlphaFoldDB" id="A0A067SFB5"/>
<evidence type="ECO:0000313" key="3">
    <source>
        <dbReference type="EMBL" id="KDR69635.1"/>
    </source>
</evidence>
<evidence type="ECO:0000256" key="2">
    <source>
        <dbReference type="SAM" id="Phobius"/>
    </source>
</evidence>
<keyword evidence="2" id="KW-1133">Transmembrane helix</keyword>
<accession>A0A067SFB5</accession>
<feature type="transmembrane region" description="Helical" evidence="2">
    <location>
        <begin position="39"/>
        <end position="64"/>
    </location>
</feature>